<dbReference type="Proteomes" id="UP000237144">
    <property type="component" value="Unassembled WGS sequence"/>
</dbReference>
<feature type="compositionally biased region" description="Low complexity" evidence="1">
    <location>
        <begin position="342"/>
        <end position="351"/>
    </location>
</feature>
<feature type="compositionally biased region" description="Low complexity" evidence="1">
    <location>
        <begin position="295"/>
        <end position="314"/>
    </location>
</feature>
<feature type="compositionally biased region" description="Polar residues" evidence="1">
    <location>
        <begin position="558"/>
        <end position="570"/>
    </location>
</feature>
<evidence type="ECO:0000313" key="2">
    <source>
        <dbReference type="EMBL" id="POY76868.1"/>
    </source>
</evidence>
<accession>A0A2S5BJC8</accession>
<feature type="region of interest" description="Disordered" evidence="1">
    <location>
        <begin position="190"/>
        <end position="656"/>
    </location>
</feature>
<feature type="compositionally biased region" description="Low complexity" evidence="1">
    <location>
        <begin position="775"/>
        <end position="789"/>
    </location>
</feature>
<gene>
    <name evidence="2" type="ORF">BMF94_0120</name>
</gene>
<keyword evidence="3" id="KW-1185">Reference proteome</keyword>
<feature type="compositionally biased region" description="Low complexity" evidence="1">
    <location>
        <begin position="571"/>
        <end position="594"/>
    </location>
</feature>
<name>A0A2S5BJC8_9BASI</name>
<evidence type="ECO:0008006" key="4">
    <source>
        <dbReference type="Google" id="ProtNLM"/>
    </source>
</evidence>
<feature type="compositionally biased region" description="Basic and acidic residues" evidence="1">
    <location>
        <begin position="475"/>
        <end position="499"/>
    </location>
</feature>
<feature type="compositionally biased region" description="Basic and acidic residues" evidence="1">
    <location>
        <begin position="528"/>
        <end position="542"/>
    </location>
</feature>
<dbReference type="EMBL" id="PJQD01000001">
    <property type="protein sequence ID" value="POY76868.1"/>
    <property type="molecule type" value="Genomic_DNA"/>
</dbReference>
<dbReference type="AlphaFoldDB" id="A0A2S5BJC8"/>
<organism evidence="2 3">
    <name type="scientific">Rhodotorula taiwanensis</name>
    <dbReference type="NCBI Taxonomy" id="741276"/>
    <lineage>
        <taxon>Eukaryota</taxon>
        <taxon>Fungi</taxon>
        <taxon>Dikarya</taxon>
        <taxon>Basidiomycota</taxon>
        <taxon>Pucciniomycotina</taxon>
        <taxon>Microbotryomycetes</taxon>
        <taxon>Sporidiobolales</taxon>
        <taxon>Sporidiobolaceae</taxon>
        <taxon>Rhodotorula</taxon>
    </lineage>
</organism>
<dbReference type="SUPFAM" id="SSF46579">
    <property type="entry name" value="Prefoldin"/>
    <property type="match status" value="1"/>
</dbReference>
<proteinExistence type="predicted"/>
<feature type="compositionally biased region" description="Basic and acidic residues" evidence="1">
    <location>
        <begin position="822"/>
        <end position="853"/>
    </location>
</feature>
<evidence type="ECO:0000256" key="1">
    <source>
        <dbReference type="SAM" id="MobiDB-lite"/>
    </source>
</evidence>
<reference evidence="2 3" key="1">
    <citation type="journal article" date="2018" name="Front. Microbiol.">
        <title>Prospects for Fungal Bioremediation of Acidic Radioactive Waste Sites: Characterization and Genome Sequence of Rhodotorula taiwanensis MD1149.</title>
        <authorList>
            <person name="Tkavc R."/>
            <person name="Matrosova V.Y."/>
            <person name="Grichenko O.E."/>
            <person name="Gostincar C."/>
            <person name="Volpe R.P."/>
            <person name="Klimenkova P."/>
            <person name="Gaidamakova E.K."/>
            <person name="Zhou C.E."/>
            <person name="Stewart B.J."/>
            <person name="Lyman M.G."/>
            <person name="Malfatti S.A."/>
            <person name="Rubinfeld B."/>
            <person name="Courtot M."/>
            <person name="Singh J."/>
            <person name="Dalgard C.L."/>
            <person name="Hamilton T."/>
            <person name="Frey K.G."/>
            <person name="Gunde-Cimerman N."/>
            <person name="Dugan L."/>
            <person name="Daly M.J."/>
        </authorList>
    </citation>
    <scope>NUCLEOTIDE SEQUENCE [LARGE SCALE GENOMIC DNA]</scope>
    <source>
        <strain evidence="2 3">MD1149</strain>
    </source>
</reference>
<feature type="compositionally biased region" description="Low complexity" evidence="1">
    <location>
        <begin position="198"/>
        <end position="214"/>
    </location>
</feature>
<feature type="region of interest" description="Disordered" evidence="1">
    <location>
        <begin position="78"/>
        <end position="117"/>
    </location>
</feature>
<feature type="region of interest" description="Disordered" evidence="1">
    <location>
        <begin position="810"/>
        <end position="934"/>
    </location>
</feature>
<evidence type="ECO:0000313" key="3">
    <source>
        <dbReference type="Proteomes" id="UP000237144"/>
    </source>
</evidence>
<feature type="compositionally biased region" description="Basic and acidic residues" evidence="1">
    <location>
        <begin position="273"/>
        <end position="285"/>
    </location>
</feature>
<comment type="caution">
    <text evidence="2">The sequence shown here is derived from an EMBL/GenBank/DDBJ whole genome shotgun (WGS) entry which is preliminary data.</text>
</comment>
<dbReference type="STRING" id="741276.A0A2S5BJC8"/>
<protein>
    <recommendedName>
        <fullName evidence="4">DUF3835 domain-containing protein</fullName>
    </recommendedName>
</protein>
<feature type="region of interest" description="Disordered" evidence="1">
    <location>
        <begin position="775"/>
        <end position="798"/>
    </location>
</feature>
<dbReference type="OrthoDB" id="21413at2759"/>
<feature type="compositionally biased region" description="Acidic residues" evidence="1">
    <location>
        <begin position="623"/>
        <end position="656"/>
    </location>
</feature>
<feature type="compositionally biased region" description="Low complexity" evidence="1">
    <location>
        <begin position="259"/>
        <end position="268"/>
    </location>
</feature>
<sequence>MESVDAALHPLTLPTLPHDLALLSDLKLQLATARQEIHGYARLEGKLESFTDEPVWDAYIPFGPLAYFPGQLVHTNDITAPEDGAAQPPGQGGSNVKAEQSQPSRLRSAKQARLQAERMRTDLEARVAALENEIATKEEELRQKRLNERKKGKGKAADLVGGDMGEEDWTINERGEVINEEGLPMFDIREDLPPEPVASTSSAAADAAKAGSSEAPKRRFLTKKGGKQTIGMLIVPSSSTLKSVPATAEPSPAVPPAASPSGPSANVSNDNPIPDRPRLDIKAILDELEAEERSTAATADAAAEPTATEEMAAEQPKRVEDAASTPRDASAPPIEPKKPASAGFAGFAPGFLSKSKQKRPSNTLQSATAAAAVPSSPPRAGPVQAVAPILADGQPLKPALSRPVSPSRANGTSTPQEKKRVAFDLPPPTPSEEEPAKPKKAPIILGMGDKTPEFDETISSDEFKAGTPASAPDSVKVKEEEDKTPFVRPIRDTVVEKPLRKPVPPGGAPGGGTATAAPVKRVSRFKRMKEEAFDERKDELADKPTTPRPEWKGPPDVLSTSSGADQARSNSAASSSASTTSSPAAASASSIPAPVHTISFKAPAADKPTPEGTMSYADIPYDSNEEDDDDQEEPSDHDSDEDGFGYSDEDEIDEEELDVDAALHAREVALAYHQQRLNLGGGRGTGALGGYHEVGQSPFGNIGRDAQGIVPADATLQSLDPEIAANAFGSYANAGSAQLGKGSRFRNATRNLESAQLIIPSLLAADPTFTTSKEALGPAAAGSSESAAAVDDDGLDESERERLRKTLEAIAEGRPLPEDQQQYERQREIFLREELAQEKEEREQERRARERTAGKQPPTLEQRIPTTRRPEASSAASPDVNAAPLASTVVEKAPAASPVPASPPVAPGAATPSAEAEPPKRMSRFRQKQLGLIE</sequence>